<accession>A0AAN6WY86</accession>
<dbReference type="PANTHER" id="PTHR34068">
    <property type="entry name" value="UPF0145 PROTEIN YBJQ"/>
    <property type="match status" value="1"/>
</dbReference>
<evidence type="ECO:0000313" key="2">
    <source>
        <dbReference type="EMBL" id="KAK4190578.1"/>
    </source>
</evidence>
<sequence length="155" mass="16543">MSLSKGPPSTSHQGRADIPPEISDLHCFTETNGVITTTMFDVPGYRVVRVLGAVYGLTVRSRNWAAGFAMVLKSVAGGELRWFTNLLYSARNDAISRIVAETQSRGGNAVIALRFDAGDMGGFAQVCAYGTAAIIEKIDQATETHPQLVQKAPAA</sequence>
<dbReference type="InterPro" id="IPR035439">
    <property type="entry name" value="UPF0145_dom_sf"/>
</dbReference>
<comment type="similarity">
    <text evidence="1">Belongs to the UPF0145 family.</text>
</comment>
<dbReference type="AlphaFoldDB" id="A0AAN6WY86"/>
<dbReference type="InterPro" id="IPR002765">
    <property type="entry name" value="UPF0145_YbjQ-like"/>
</dbReference>
<proteinExistence type="inferred from homology"/>
<evidence type="ECO:0000256" key="1">
    <source>
        <dbReference type="ARBA" id="ARBA00010751"/>
    </source>
</evidence>
<dbReference type="Gene3D" id="3.30.110.70">
    <property type="entry name" value="Hypothetical protein apc22750. Chain B"/>
    <property type="match status" value="1"/>
</dbReference>
<protein>
    <submittedName>
        <fullName evidence="2">Uncharacterized protein</fullName>
    </submittedName>
</protein>
<reference evidence="2" key="2">
    <citation type="submission" date="2023-05" db="EMBL/GenBank/DDBJ databases">
        <authorList>
            <consortium name="Lawrence Berkeley National Laboratory"/>
            <person name="Steindorff A."/>
            <person name="Hensen N."/>
            <person name="Bonometti L."/>
            <person name="Westerberg I."/>
            <person name="Brannstrom I.O."/>
            <person name="Guillou S."/>
            <person name="Cros-Aarteil S."/>
            <person name="Calhoun S."/>
            <person name="Haridas S."/>
            <person name="Kuo A."/>
            <person name="Mondo S."/>
            <person name="Pangilinan J."/>
            <person name="Riley R."/>
            <person name="Labutti K."/>
            <person name="Andreopoulos B."/>
            <person name="Lipzen A."/>
            <person name="Chen C."/>
            <person name="Yanf M."/>
            <person name="Daum C."/>
            <person name="Ng V."/>
            <person name="Clum A."/>
            <person name="Ohm R."/>
            <person name="Martin F."/>
            <person name="Silar P."/>
            <person name="Natvig D."/>
            <person name="Lalanne C."/>
            <person name="Gautier V."/>
            <person name="Ament-Velasquez S.L."/>
            <person name="Kruys A."/>
            <person name="Hutchinson M.I."/>
            <person name="Powell A.J."/>
            <person name="Barry K."/>
            <person name="Miller A.N."/>
            <person name="Grigoriev I.V."/>
            <person name="Debuchy R."/>
            <person name="Gladieux P."/>
            <person name="Thoren M.H."/>
            <person name="Johannesson H."/>
        </authorList>
    </citation>
    <scope>NUCLEOTIDE SEQUENCE</scope>
    <source>
        <strain evidence="2">PSN309</strain>
    </source>
</reference>
<gene>
    <name evidence="2" type="ORF">QBC35DRAFT_75145</name>
</gene>
<dbReference type="Pfam" id="PF01906">
    <property type="entry name" value="YbjQ_1"/>
    <property type="match status" value="1"/>
</dbReference>
<dbReference type="Proteomes" id="UP001302126">
    <property type="component" value="Unassembled WGS sequence"/>
</dbReference>
<evidence type="ECO:0000313" key="3">
    <source>
        <dbReference type="Proteomes" id="UP001302126"/>
    </source>
</evidence>
<reference evidence="2" key="1">
    <citation type="journal article" date="2023" name="Mol. Phylogenet. Evol.">
        <title>Genome-scale phylogeny and comparative genomics of the fungal order Sordariales.</title>
        <authorList>
            <person name="Hensen N."/>
            <person name="Bonometti L."/>
            <person name="Westerberg I."/>
            <person name="Brannstrom I.O."/>
            <person name="Guillou S."/>
            <person name="Cros-Aarteil S."/>
            <person name="Calhoun S."/>
            <person name="Haridas S."/>
            <person name="Kuo A."/>
            <person name="Mondo S."/>
            <person name="Pangilinan J."/>
            <person name="Riley R."/>
            <person name="LaButti K."/>
            <person name="Andreopoulos B."/>
            <person name="Lipzen A."/>
            <person name="Chen C."/>
            <person name="Yan M."/>
            <person name="Daum C."/>
            <person name="Ng V."/>
            <person name="Clum A."/>
            <person name="Steindorff A."/>
            <person name="Ohm R.A."/>
            <person name="Martin F."/>
            <person name="Silar P."/>
            <person name="Natvig D.O."/>
            <person name="Lalanne C."/>
            <person name="Gautier V."/>
            <person name="Ament-Velasquez S.L."/>
            <person name="Kruys A."/>
            <person name="Hutchinson M.I."/>
            <person name="Powell A.J."/>
            <person name="Barry K."/>
            <person name="Miller A.N."/>
            <person name="Grigoriev I.V."/>
            <person name="Debuchy R."/>
            <person name="Gladieux P."/>
            <person name="Hiltunen Thoren M."/>
            <person name="Johannesson H."/>
        </authorList>
    </citation>
    <scope>NUCLEOTIDE SEQUENCE</scope>
    <source>
        <strain evidence="2">PSN309</strain>
    </source>
</reference>
<comment type="caution">
    <text evidence="2">The sequence shown here is derived from an EMBL/GenBank/DDBJ whole genome shotgun (WGS) entry which is preliminary data.</text>
</comment>
<dbReference type="HAMAP" id="MF_00338">
    <property type="entry name" value="UPF0145"/>
    <property type="match status" value="1"/>
</dbReference>
<keyword evidence="3" id="KW-1185">Reference proteome</keyword>
<name>A0AAN6WY86_9PEZI</name>
<dbReference type="SUPFAM" id="SSF117782">
    <property type="entry name" value="YbjQ-like"/>
    <property type="match status" value="1"/>
</dbReference>
<dbReference type="EMBL" id="MU864365">
    <property type="protein sequence ID" value="KAK4190578.1"/>
    <property type="molecule type" value="Genomic_DNA"/>
</dbReference>
<organism evidence="2 3">
    <name type="scientific">Podospora australis</name>
    <dbReference type="NCBI Taxonomy" id="1536484"/>
    <lineage>
        <taxon>Eukaryota</taxon>
        <taxon>Fungi</taxon>
        <taxon>Dikarya</taxon>
        <taxon>Ascomycota</taxon>
        <taxon>Pezizomycotina</taxon>
        <taxon>Sordariomycetes</taxon>
        <taxon>Sordariomycetidae</taxon>
        <taxon>Sordariales</taxon>
        <taxon>Podosporaceae</taxon>
        <taxon>Podospora</taxon>
    </lineage>
</organism>
<dbReference type="PANTHER" id="PTHR34068:SF2">
    <property type="entry name" value="UPF0145 PROTEIN SCO3412"/>
    <property type="match status" value="1"/>
</dbReference>